<dbReference type="GO" id="GO:0000156">
    <property type="term" value="F:phosphorelay response regulator activity"/>
    <property type="evidence" value="ECO:0007669"/>
    <property type="project" value="TreeGrafter"/>
</dbReference>
<name>A0A261VT37_9BORD</name>
<reference evidence="9" key="1">
    <citation type="submission" date="2017-05" db="EMBL/GenBank/DDBJ databases">
        <title>Complete and WGS of Bordetella genogroups.</title>
        <authorList>
            <person name="Spilker T."/>
            <person name="Lipuma J."/>
        </authorList>
    </citation>
    <scope>NUCLEOTIDE SEQUENCE [LARGE SCALE GENOMIC DNA]</scope>
    <source>
        <strain evidence="9">AU6712</strain>
    </source>
</reference>
<evidence type="ECO:0000259" key="7">
    <source>
        <dbReference type="PROSITE" id="PS51755"/>
    </source>
</evidence>
<dbReference type="Gene3D" id="3.40.50.2300">
    <property type="match status" value="1"/>
</dbReference>
<keyword evidence="4" id="KW-0597">Phosphoprotein</keyword>
<dbReference type="InterPro" id="IPR016032">
    <property type="entry name" value="Sig_transdc_resp-reg_C-effctor"/>
</dbReference>
<protein>
    <recommendedName>
        <fullName evidence="10">Two-component response regulator</fullName>
    </recommendedName>
</protein>
<evidence type="ECO:0000313" key="8">
    <source>
        <dbReference type="EMBL" id="OZI76997.1"/>
    </source>
</evidence>
<comment type="caution">
    <text evidence="8">The sequence shown here is derived from an EMBL/GenBank/DDBJ whole genome shotgun (WGS) entry which is preliminary data.</text>
</comment>
<keyword evidence="1" id="KW-0805">Transcription regulation</keyword>
<dbReference type="AlphaFoldDB" id="A0A261VT37"/>
<dbReference type="GO" id="GO:0005829">
    <property type="term" value="C:cytosol"/>
    <property type="evidence" value="ECO:0007669"/>
    <property type="project" value="TreeGrafter"/>
</dbReference>
<evidence type="ECO:0000256" key="4">
    <source>
        <dbReference type="PROSITE-ProRule" id="PRU00169"/>
    </source>
</evidence>
<dbReference type="RefSeq" id="WP_094809303.1">
    <property type="nucleotide sequence ID" value="NZ_NEVU01000001.1"/>
</dbReference>
<evidence type="ECO:0000256" key="3">
    <source>
        <dbReference type="ARBA" id="ARBA00023163"/>
    </source>
</evidence>
<dbReference type="OrthoDB" id="9149764at2"/>
<dbReference type="Pfam" id="PF00486">
    <property type="entry name" value="Trans_reg_C"/>
    <property type="match status" value="1"/>
</dbReference>
<dbReference type="InterPro" id="IPR001867">
    <property type="entry name" value="OmpR/PhoB-type_DNA-bd"/>
</dbReference>
<dbReference type="InterPro" id="IPR036388">
    <property type="entry name" value="WH-like_DNA-bd_sf"/>
</dbReference>
<keyword evidence="9" id="KW-1185">Reference proteome</keyword>
<gene>
    <name evidence="8" type="ORF">CAL22_00085</name>
</gene>
<dbReference type="SMART" id="SM00862">
    <property type="entry name" value="Trans_reg_C"/>
    <property type="match status" value="1"/>
</dbReference>
<dbReference type="PANTHER" id="PTHR48111">
    <property type="entry name" value="REGULATOR OF RPOS"/>
    <property type="match status" value="1"/>
</dbReference>
<evidence type="ECO:0000313" key="9">
    <source>
        <dbReference type="Proteomes" id="UP000216429"/>
    </source>
</evidence>
<dbReference type="GO" id="GO:0006355">
    <property type="term" value="P:regulation of DNA-templated transcription"/>
    <property type="evidence" value="ECO:0007669"/>
    <property type="project" value="InterPro"/>
</dbReference>
<evidence type="ECO:0008006" key="10">
    <source>
        <dbReference type="Google" id="ProtNLM"/>
    </source>
</evidence>
<dbReference type="Gene3D" id="1.10.10.10">
    <property type="entry name" value="Winged helix-like DNA-binding domain superfamily/Winged helix DNA-binding domain"/>
    <property type="match status" value="1"/>
</dbReference>
<dbReference type="EMBL" id="NEVU01000001">
    <property type="protein sequence ID" value="OZI76997.1"/>
    <property type="molecule type" value="Genomic_DNA"/>
</dbReference>
<keyword evidence="3" id="KW-0804">Transcription</keyword>
<evidence type="ECO:0000256" key="2">
    <source>
        <dbReference type="ARBA" id="ARBA00023125"/>
    </source>
</evidence>
<dbReference type="PROSITE" id="PS50110">
    <property type="entry name" value="RESPONSE_REGULATORY"/>
    <property type="match status" value="1"/>
</dbReference>
<proteinExistence type="predicted"/>
<organism evidence="8 9">
    <name type="scientific">Bordetella genomosp. 12</name>
    <dbReference type="NCBI Taxonomy" id="463035"/>
    <lineage>
        <taxon>Bacteria</taxon>
        <taxon>Pseudomonadati</taxon>
        <taxon>Pseudomonadota</taxon>
        <taxon>Betaproteobacteria</taxon>
        <taxon>Burkholderiales</taxon>
        <taxon>Alcaligenaceae</taxon>
        <taxon>Bordetella</taxon>
    </lineage>
</organism>
<feature type="domain" description="Response regulatory" evidence="6">
    <location>
        <begin position="5"/>
        <end position="118"/>
    </location>
</feature>
<dbReference type="Pfam" id="PF00072">
    <property type="entry name" value="Response_reg"/>
    <property type="match status" value="1"/>
</dbReference>
<evidence type="ECO:0000256" key="5">
    <source>
        <dbReference type="PROSITE-ProRule" id="PRU01091"/>
    </source>
</evidence>
<feature type="DNA-binding region" description="OmpR/PhoB-type" evidence="5">
    <location>
        <begin position="134"/>
        <end position="236"/>
    </location>
</feature>
<dbReference type="CDD" id="cd00383">
    <property type="entry name" value="trans_reg_C"/>
    <property type="match status" value="1"/>
</dbReference>
<dbReference type="SUPFAM" id="SSF46894">
    <property type="entry name" value="C-terminal effector domain of the bipartite response regulators"/>
    <property type="match status" value="1"/>
</dbReference>
<evidence type="ECO:0000259" key="6">
    <source>
        <dbReference type="PROSITE" id="PS50110"/>
    </source>
</evidence>
<accession>A0A261VT37</accession>
<dbReference type="GO" id="GO:0032993">
    <property type="term" value="C:protein-DNA complex"/>
    <property type="evidence" value="ECO:0007669"/>
    <property type="project" value="TreeGrafter"/>
</dbReference>
<dbReference type="InterPro" id="IPR001789">
    <property type="entry name" value="Sig_transdc_resp-reg_receiver"/>
</dbReference>
<sequence>MKQLSALIMVPDSASRARSISVLLQAGISTKGCSTPLELFSLLNEAHYDIVVLDVSELGELGFALIARLRGAAELGVIVKGEAMPVETRLRCLQSGADAALSEPVDDRELACILLALARRLPSWQDHAADQAHGDVVPGGKWELRDQDWTLAAPTGATLSLSANERLLVRTLLQAEGRAVSRSVLGADLGAEGSVNRMTGARSIDVVISRLRRKAELAGLILPIRTVYGSGYLFAQD</sequence>
<dbReference type="PANTHER" id="PTHR48111:SF67">
    <property type="entry name" value="TRANSCRIPTIONAL REGULATORY PROTEIN TCTD"/>
    <property type="match status" value="1"/>
</dbReference>
<dbReference type="Proteomes" id="UP000216429">
    <property type="component" value="Unassembled WGS sequence"/>
</dbReference>
<keyword evidence="2 5" id="KW-0238">DNA-binding</keyword>
<dbReference type="SUPFAM" id="SSF52172">
    <property type="entry name" value="CheY-like"/>
    <property type="match status" value="1"/>
</dbReference>
<dbReference type="InterPro" id="IPR011006">
    <property type="entry name" value="CheY-like_superfamily"/>
</dbReference>
<dbReference type="InterPro" id="IPR039420">
    <property type="entry name" value="WalR-like"/>
</dbReference>
<dbReference type="PROSITE" id="PS51755">
    <property type="entry name" value="OMPR_PHOB"/>
    <property type="match status" value="1"/>
</dbReference>
<feature type="modified residue" description="4-aspartylphosphate" evidence="4">
    <location>
        <position position="54"/>
    </location>
</feature>
<dbReference type="GO" id="GO:0000976">
    <property type="term" value="F:transcription cis-regulatory region binding"/>
    <property type="evidence" value="ECO:0007669"/>
    <property type="project" value="TreeGrafter"/>
</dbReference>
<evidence type="ECO:0000256" key="1">
    <source>
        <dbReference type="ARBA" id="ARBA00023015"/>
    </source>
</evidence>
<feature type="domain" description="OmpR/PhoB-type" evidence="7">
    <location>
        <begin position="134"/>
        <end position="236"/>
    </location>
</feature>